<evidence type="ECO:0000256" key="1">
    <source>
        <dbReference type="SAM" id="MobiDB-lite"/>
    </source>
</evidence>
<sequence>MMPPRCQMVVEICRMATEMYDDKLPSVCNGEGGEAVGRRLDRVPAGAVVREGRKHRESDVQGQGSIHISGVSGRSKDLFR</sequence>
<organism evidence="2 3">
    <name type="scientific">Mikania micrantha</name>
    <name type="common">bitter vine</name>
    <dbReference type="NCBI Taxonomy" id="192012"/>
    <lineage>
        <taxon>Eukaryota</taxon>
        <taxon>Viridiplantae</taxon>
        <taxon>Streptophyta</taxon>
        <taxon>Embryophyta</taxon>
        <taxon>Tracheophyta</taxon>
        <taxon>Spermatophyta</taxon>
        <taxon>Magnoliopsida</taxon>
        <taxon>eudicotyledons</taxon>
        <taxon>Gunneridae</taxon>
        <taxon>Pentapetalae</taxon>
        <taxon>asterids</taxon>
        <taxon>campanulids</taxon>
        <taxon>Asterales</taxon>
        <taxon>Asteraceae</taxon>
        <taxon>Asteroideae</taxon>
        <taxon>Heliantheae alliance</taxon>
        <taxon>Eupatorieae</taxon>
        <taxon>Mikania</taxon>
    </lineage>
</organism>
<keyword evidence="3" id="KW-1185">Reference proteome</keyword>
<reference evidence="2 3" key="1">
    <citation type="submission" date="2019-05" db="EMBL/GenBank/DDBJ databases">
        <title>Mikania micrantha, genome provides insights into the molecular mechanism of rapid growth.</title>
        <authorList>
            <person name="Liu B."/>
        </authorList>
    </citation>
    <scope>NUCLEOTIDE SEQUENCE [LARGE SCALE GENOMIC DNA]</scope>
    <source>
        <strain evidence="2">NLD-2019</strain>
        <tissue evidence="2">Leaf</tissue>
    </source>
</reference>
<evidence type="ECO:0000313" key="3">
    <source>
        <dbReference type="Proteomes" id="UP000326396"/>
    </source>
</evidence>
<gene>
    <name evidence="2" type="ORF">E3N88_33849</name>
</gene>
<name>A0A5N6MF02_9ASTR</name>
<proteinExistence type="predicted"/>
<dbReference type="AlphaFoldDB" id="A0A5N6MF02"/>
<feature type="compositionally biased region" description="Basic and acidic residues" evidence="1">
    <location>
        <begin position="50"/>
        <end position="59"/>
    </location>
</feature>
<accession>A0A5N6MF02</accession>
<dbReference type="EMBL" id="SZYD01000016">
    <property type="protein sequence ID" value="KAD3338328.1"/>
    <property type="molecule type" value="Genomic_DNA"/>
</dbReference>
<protein>
    <submittedName>
        <fullName evidence="2">Uncharacterized protein</fullName>
    </submittedName>
</protein>
<evidence type="ECO:0000313" key="2">
    <source>
        <dbReference type="EMBL" id="KAD3338328.1"/>
    </source>
</evidence>
<dbReference type="Proteomes" id="UP000326396">
    <property type="component" value="Linkage Group LG6"/>
</dbReference>
<feature type="region of interest" description="Disordered" evidence="1">
    <location>
        <begin position="49"/>
        <end position="80"/>
    </location>
</feature>
<comment type="caution">
    <text evidence="2">The sequence shown here is derived from an EMBL/GenBank/DDBJ whole genome shotgun (WGS) entry which is preliminary data.</text>
</comment>